<evidence type="ECO:0000256" key="1">
    <source>
        <dbReference type="SAM" id="MobiDB-lite"/>
    </source>
</evidence>
<dbReference type="STRING" id="74557.A0A1V9Y7N5"/>
<dbReference type="OrthoDB" id="74454at2759"/>
<dbReference type="Proteomes" id="UP000243217">
    <property type="component" value="Unassembled WGS sequence"/>
</dbReference>
<organism evidence="2 3">
    <name type="scientific">Thraustotheca clavata</name>
    <dbReference type="NCBI Taxonomy" id="74557"/>
    <lineage>
        <taxon>Eukaryota</taxon>
        <taxon>Sar</taxon>
        <taxon>Stramenopiles</taxon>
        <taxon>Oomycota</taxon>
        <taxon>Saprolegniomycetes</taxon>
        <taxon>Saprolegniales</taxon>
        <taxon>Achlyaceae</taxon>
        <taxon>Thraustotheca</taxon>
    </lineage>
</organism>
<evidence type="ECO:0000313" key="2">
    <source>
        <dbReference type="EMBL" id="OQR81709.1"/>
    </source>
</evidence>
<protein>
    <submittedName>
        <fullName evidence="2">Uncharacterized protein</fullName>
    </submittedName>
</protein>
<sequence>MNERVPSKEELVLEFYNPHLRLGREGTFRNTMKRSLTSLEQISVNSPPKLVSFIDPLEGVTKKDLRKSKLLHPLPSSPKKGMQKAPEMRCTKCFSTNVTLIPSCAYCDKLCVLSEVNTKAKRYALSMVNKDPEISPYVLVDAVFGYLHDVQGALTSKSNEGNKPLTTLNEPSTKNTTVEWIKEAESPSSRNTTKEAILEIKALFNDATSSTLSHGAKVALVQYILDTFSQPHKSALWTRERRWDHQDICLEMLKFLPMDDVADIMRTYHAWKHVKQVNDKQREMEQAWNQRFSPCQTIEAPIALPEDIEDDDEDEDGSETSREFDQPPTLFQKKTMRARVSTDRRRTLISKHHNHQHHNIQRSHVSEVIVPPPSLAPSQQIDEDEGPEPSYNEIILTAERFTTSSSNGLFHIDNLSYIEQAGLTPHELNRLLTCDKRTQLVYLLAEEEDRKTLLHSSSLSRINFIAEWLGKNIDNETILIAATSAKGALLSTEERRLLLGMDDTDTRYHLSLWQQMQHSQKTGVVRNFLHLNLPSHERAQMFHIPRYWQKLIKVRNTTIQPMPHTLIRPFILQIYERCAQEKIEEYDLVEFVIEHMTIAFGSATQMRLQGFITGLERYHTNDSWVYTFCQFCHVTHKLPSGCFRFYLSAILCIRFSVPNRSQMTDYSIPKEVFNPLLATKAKMALAAI</sequence>
<gene>
    <name evidence="2" type="ORF">THRCLA_11480</name>
</gene>
<proteinExistence type="predicted"/>
<dbReference type="AlphaFoldDB" id="A0A1V9Y7N5"/>
<dbReference type="EMBL" id="JNBS01004920">
    <property type="protein sequence ID" value="OQR81709.1"/>
    <property type="molecule type" value="Genomic_DNA"/>
</dbReference>
<feature type="non-terminal residue" evidence="2">
    <location>
        <position position="688"/>
    </location>
</feature>
<accession>A0A1V9Y7N5</accession>
<feature type="compositionally biased region" description="Acidic residues" evidence="1">
    <location>
        <begin position="306"/>
        <end position="318"/>
    </location>
</feature>
<reference evidence="2 3" key="1">
    <citation type="journal article" date="2014" name="Genome Biol. Evol.">
        <title>The secreted proteins of Achlya hypogyna and Thraustotheca clavata identify the ancestral oomycete secretome and reveal gene acquisitions by horizontal gene transfer.</title>
        <authorList>
            <person name="Misner I."/>
            <person name="Blouin N."/>
            <person name="Leonard G."/>
            <person name="Richards T.A."/>
            <person name="Lane C.E."/>
        </authorList>
    </citation>
    <scope>NUCLEOTIDE SEQUENCE [LARGE SCALE GENOMIC DNA]</scope>
    <source>
        <strain evidence="2 3">ATCC 34112</strain>
    </source>
</reference>
<keyword evidence="3" id="KW-1185">Reference proteome</keyword>
<feature type="region of interest" description="Disordered" evidence="1">
    <location>
        <begin position="303"/>
        <end position="337"/>
    </location>
</feature>
<comment type="caution">
    <text evidence="2">The sequence shown here is derived from an EMBL/GenBank/DDBJ whole genome shotgun (WGS) entry which is preliminary data.</text>
</comment>
<evidence type="ECO:0000313" key="3">
    <source>
        <dbReference type="Proteomes" id="UP000243217"/>
    </source>
</evidence>
<name>A0A1V9Y7N5_9STRA</name>